<dbReference type="Proteomes" id="UP000663851">
    <property type="component" value="Unassembled WGS sequence"/>
</dbReference>
<dbReference type="Proteomes" id="UP000663872">
    <property type="component" value="Unassembled WGS sequence"/>
</dbReference>
<name>A0A817TC72_9BILA</name>
<sequence length="171" mass="17875">MSSSFFLRFALLFAIAINTFAAPVARQRRQFNGFMNNLNFGRQGAGAFDRAWEAANTGKANTGFSIDRIPPRNLDNFHIGGQASGGIPLIYNGPKSPSLGLGGAISGATGVNGGMGYRQGPDFGLGVGFKYPLSSNGAYLGLGGGTSFGSSYSKPNWGVGAGINIPFRRKK</sequence>
<gene>
    <name evidence="5" type="ORF">FME351_LOCUS15358</name>
    <name evidence="4" type="ORF">GRG538_LOCUS9143</name>
    <name evidence="8" type="ORF">HFQ381_LOCUS8333</name>
    <name evidence="6" type="ORF">KIK155_LOCUS19533</name>
    <name evidence="3" type="ORF">LUA448_LOCUS9356</name>
    <name evidence="2" type="ORF">TIS948_LOCUS12310</name>
    <name evidence="10" type="ORF">TOA249_LOCUS13841</name>
    <name evidence="9" type="ORF">TSG867_LOCUS15858</name>
    <name evidence="7" type="ORF">UJA718_LOCUS3382</name>
</gene>
<dbReference type="EMBL" id="CAJNYV010003465">
    <property type="protein sequence ID" value="CAF3572781.1"/>
    <property type="molecule type" value="Genomic_DNA"/>
</dbReference>
<evidence type="ECO:0000313" key="8">
    <source>
        <dbReference type="EMBL" id="CAF4215959.1"/>
    </source>
</evidence>
<dbReference type="EMBL" id="CAJOBS010000833">
    <property type="protein sequence ID" value="CAF4648835.1"/>
    <property type="molecule type" value="Genomic_DNA"/>
</dbReference>
<dbReference type="OrthoDB" id="10496157at2759"/>
<proteinExistence type="predicted"/>
<evidence type="ECO:0000313" key="6">
    <source>
        <dbReference type="EMBL" id="CAF3572781.1"/>
    </source>
</evidence>
<dbReference type="Proteomes" id="UP000663833">
    <property type="component" value="Unassembled WGS sequence"/>
</dbReference>
<keyword evidence="12" id="KW-1185">Reference proteome</keyword>
<feature type="signal peptide" evidence="1">
    <location>
        <begin position="1"/>
        <end position="21"/>
    </location>
</feature>
<dbReference type="Proteomes" id="UP000663869">
    <property type="component" value="Unassembled WGS sequence"/>
</dbReference>
<evidence type="ECO:0000256" key="1">
    <source>
        <dbReference type="SAM" id="SignalP"/>
    </source>
</evidence>
<dbReference type="EMBL" id="CAJOBP010000251">
    <property type="protein sequence ID" value="CAF4149555.1"/>
    <property type="molecule type" value="Genomic_DNA"/>
</dbReference>
<dbReference type="EMBL" id="CAJNYT010001033">
    <property type="protein sequence ID" value="CAF3391294.1"/>
    <property type="molecule type" value="Genomic_DNA"/>
</dbReference>
<accession>A0A817TC72</accession>
<evidence type="ECO:0000313" key="3">
    <source>
        <dbReference type="EMBL" id="CAF3314781.1"/>
    </source>
</evidence>
<evidence type="ECO:0000313" key="2">
    <source>
        <dbReference type="EMBL" id="CAF3196516.1"/>
    </source>
</evidence>
<dbReference type="EMBL" id="CAJNXB010001816">
    <property type="protein sequence ID" value="CAF3196516.1"/>
    <property type="molecule type" value="Genomic_DNA"/>
</dbReference>
<evidence type="ECO:0000313" key="9">
    <source>
        <dbReference type="EMBL" id="CAF4437174.1"/>
    </source>
</evidence>
<evidence type="ECO:0000313" key="7">
    <source>
        <dbReference type="EMBL" id="CAF4149555.1"/>
    </source>
</evidence>
<dbReference type="EMBL" id="CAJNYU010001910">
    <property type="protein sequence ID" value="CAF3478964.1"/>
    <property type="molecule type" value="Genomic_DNA"/>
</dbReference>
<dbReference type="EMBL" id="CAJOBQ010000943">
    <property type="protein sequence ID" value="CAF4437174.1"/>
    <property type="molecule type" value="Genomic_DNA"/>
</dbReference>
<dbReference type="Proteomes" id="UP000663825">
    <property type="component" value="Unassembled WGS sequence"/>
</dbReference>
<evidence type="ECO:0000313" key="11">
    <source>
        <dbReference type="Proteomes" id="UP000663833"/>
    </source>
</evidence>
<reference evidence="3" key="1">
    <citation type="submission" date="2021-02" db="EMBL/GenBank/DDBJ databases">
        <authorList>
            <person name="Nowell W R."/>
        </authorList>
    </citation>
    <scope>NUCLEOTIDE SEQUENCE</scope>
</reference>
<evidence type="ECO:0000313" key="4">
    <source>
        <dbReference type="EMBL" id="CAF3391294.1"/>
    </source>
</evidence>
<dbReference type="EMBL" id="CAJOBO010000415">
    <property type="protein sequence ID" value="CAF4215959.1"/>
    <property type="molecule type" value="Genomic_DNA"/>
</dbReference>
<evidence type="ECO:0000313" key="10">
    <source>
        <dbReference type="EMBL" id="CAF4648835.1"/>
    </source>
</evidence>
<evidence type="ECO:0000313" key="5">
    <source>
        <dbReference type="EMBL" id="CAF3478964.1"/>
    </source>
</evidence>
<evidence type="ECO:0000313" key="12">
    <source>
        <dbReference type="Proteomes" id="UP000663873"/>
    </source>
</evidence>
<dbReference type="Proteomes" id="UP000663873">
    <property type="component" value="Unassembled WGS sequence"/>
</dbReference>
<feature type="chain" id="PRO_5044132309" evidence="1">
    <location>
        <begin position="22"/>
        <end position="171"/>
    </location>
</feature>
<dbReference type="Proteomes" id="UP000663838">
    <property type="component" value="Unassembled WGS sequence"/>
</dbReference>
<protein>
    <submittedName>
        <fullName evidence="3">Uncharacterized protein</fullName>
    </submittedName>
</protein>
<keyword evidence="1" id="KW-0732">Signal</keyword>
<organism evidence="3 11">
    <name type="scientific">Rotaria socialis</name>
    <dbReference type="NCBI Taxonomy" id="392032"/>
    <lineage>
        <taxon>Eukaryota</taxon>
        <taxon>Metazoa</taxon>
        <taxon>Spiralia</taxon>
        <taxon>Gnathifera</taxon>
        <taxon>Rotifera</taxon>
        <taxon>Eurotatoria</taxon>
        <taxon>Bdelloidea</taxon>
        <taxon>Philodinida</taxon>
        <taxon>Philodinidae</taxon>
        <taxon>Rotaria</taxon>
    </lineage>
</organism>
<dbReference type="AlphaFoldDB" id="A0A817TC72"/>
<dbReference type="Proteomes" id="UP000663865">
    <property type="component" value="Unassembled WGS sequence"/>
</dbReference>
<dbReference type="Proteomes" id="UP000663862">
    <property type="component" value="Unassembled WGS sequence"/>
</dbReference>
<dbReference type="EMBL" id="CAJNYD010001066">
    <property type="protein sequence ID" value="CAF3314781.1"/>
    <property type="molecule type" value="Genomic_DNA"/>
</dbReference>
<comment type="caution">
    <text evidence="3">The sequence shown here is derived from an EMBL/GenBank/DDBJ whole genome shotgun (WGS) entry which is preliminary data.</text>
</comment>